<dbReference type="InterPro" id="IPR000372">
    <property type="entry name" value="LRRNT"/>
</dbReference>
<evidence type="ECO:0000313" key="7">
    <source>
        <dbReference type="EMBL" id="KAG7497817.1"/>
    </source>
</evidence>
<keyword evidence="8" id="KW-1185">Reference proteome</keyword>
<accession>A0AAV6R097</accession>
<evidence type="ECO:0000256" key="3">
    <source>
        <dbReference type="ARBA" id="ARBA00022737"/>
    </source>
</evidence>
<dbReference type="EMBL" id="JAGKHQ010000015">
    <property type="protein sequence ID" value="KAG7497817.1"/>
    <property type="molecule type" value="Genomic_DNA"/>
</dbReference>
<feature type="compositionally biased region" description="Pro residues" evidence="5">
    <location>
        <begin position="554"/>
        <end position="565"/>
    </location>
</feature>
<proteinExistence type="predicted"/>
<feature type="region of interest" description="Disordered" evidence="5">
    <location>
        <begin position="318"/>
        <end position="337"/>
    </location>
</feature>
<dbReference type="InterPro" id="IPR050333">
    <property type="entry name" value="SLRP"/>
</dbReference>
<organism evidence="7 8">
    <name type="scientific">Solea senegalensis</name>
    <name type="common">Senegalese sole</name>
    <dbReference type="NCBI Taxonomy" id="28829"/>
    <lineage>
        <taxon>Eukaryota</taxon>
        <taxon>Metazoa</taxon>
        <taxon>Chordata</taxon>
        <taxon>Craniata</taxon>
        <taxon>Vertebrata</taxon>
        <taxon>Euteleostomi</taxon>
        <taxon>Actinopterygii</taxon>
        <taxon>Neopterygii</taxon>
        <taxon>Teleostei</taxon>
        <taxon>Neoteleostei</taxon>
        <taxon>Acanthomorphata</taxon>
        <taxon>Carangaria</taxon>
        <taxon>Pleuronectiformes</taxon>
        <taxon>Pleuronectoidei</taxon>
        <taxon>Soleidae</taxon>
        <taxon>Solea</taxon>
    </lineage>
</organism>
<gene>
    <name evidence="7" type="ORF">JOB18_044241</name>
</gene>
<dbReference type="AlphaFoldDB" id="A0AAV6R097"/>
<evidence type="ECO:0000256" key="5">
    <source>
        <dbReference type="SAM" id="MobiDB-lite"/>
    </source>
</evidence>
<feature type="compositionally biased region" description="Basic residues" evidence="5">
    <location>
        <begin position="583"/>
        <end position="594"/>
    </location>
</feature>
<feature type="compositionally biased region" description="Basic and acidic residues" evidence="5">
    <location>
        <begin position="538"/>
        <end position="547"/>
    </location>
</feature>
<feature type="region of interest" description="Disordered" evidence="5">
    <location>
        <begin position="100"/>
        <end position="121"/>
    </location>
</feature>
<dbReference type="SMART" id="SM00013">
    <property type="entry name" value="LRRNT"/>
    <property type="match status" value="1"/>
</dbReference>
<keyword evidence="4" id="KW-0325">Glycoprotein</keyword>
<sequence>MSWQQHDSSPLASADGVSDEVNALRRAHVSVVLKTPEPVLLSWYTEGIIIATMTPVARDRNSEKAVCQNSGSTGICQAGTCVMCHMEHLRSVNYGSATENAPVKGMNGGSKNSDTRGGGGGSRLVDKMEALVLLLLFCTVPGYSHTLQPRAGVAQRTHQSGLRDVSILAEEREHGGNTDKQEMSLETNPARRPVRTVAERGGDGEDVRGREERIETFSQSAILREGEKREDGLDLVSPRTSTIHSDTTKKWSPNSRQQEDEKYEKLRQEERESELVAGISLYETRGDTYEDEKTILGDEMAEKGEDIKYARHNEGIERENEDHAQVPLSRTSSAQVGTETKMAATIQIITRSQNPPTLPPPPREHHHVPARILVTDTQVLLPVSPLPPSSHTSVSPQSFPPAVTLPSPAVSTAVPGEVRSVSLLEDVLFEVLQTPGHHRGQNRPDSKAGPHLEEGIDQKIWFKPVRSELNTTHEAQEINTVVQAGSTFAASAHTATPTPNAAQLVFKESSSEEPNPTPDSTAKRVRFTHEPNTTQPTDRPKSNKPGENDTGASPPRPQGPKPSEQPRPTAAKTPSTGPTKINRGGKKSKEKKRKNASETQRKEEVTAPAYFPYFMDNYCPPECACYGRVVQCSDKGVDKVPYGIPYNSRYILLMNNHIDSIQPDLLSQYVSMEFLVLSNNLLTDGAIEGAFEGVPALKRLYLERNLLEGVPTDLPASLEELRLDDNHLAVMSEAAWAQCPGLLVLSLSNNSLGSESESLPDAVLSPLRQLRTLNLNHNQLTQVPLGLPLSVKELYLKGNHIEQFRGGAFDGTAELLVLDLSANALTNKGLVRDSLLNATLLESLNLEGNKLKQVPRHLPSSLKTLNLKGNFISSIKKAAFSNMKNLEHLGLARNTISRVALGAFRTLPILHQLDLGHNTLLHVPRQLPRGLRSVALAHNKIQAVPRDAFCWGEKSGSPSRLVHVQLQHNFIDMGKLDAQAFTCLRGFQVVHFY</sequence>
<dbReference type="Pfam" id="PF01462">
    <property type="entry name" value="LRRNT"/>
    <property type="match status" value="1"/>
</dbReference>
<protein>
    <submittedName>
        <fullName evidence="7">Extracellular matrix 2-like</fullName>
    </submittedName>
</protein>
<dbReference type="GO" id="GO:0005615">
    <property type="term" value="C:extracellular space"/>
    <property type="evidence" value="ECO:0007669"/>
    <property type="project" value="TreeGrafter"/>
</dbReference>
<evidence type="ECO:0000313" key="8">
    <source>
        <dbReference type="Proteomes" id="UP000693946"/>
    </source>
</evidence>
<dbReference type="PROSITE" id="PS51450">
    <property type="entry name" value="LRR"/>
    <property type="match status" value="2"/>
</dbReference>
<dbReference type="InterPro" id="IPR001611">
    <property type="entry name" value="Leu-rich_rpt"/>
</dbReference>
<feature type="compositionally biased region" description="Polar residues" evidence="5">
    <location>
        <begin position="238"/>
        <end position="256"/>
    </location>
</feature>
<keyword evidence="2" id="KW-0732">Signal</keyword>
<feature type="region of interest" description="Disordered" evidence="5">
    <location>
        <begin position="226"/>
        <end position="260"/>
    </location>
</feature>
<dbReference type="PANTHER" id="PTHR45712">
    <property type="entry name" value="AGAP008170-PA"/>
    <property type="match status" value="1"/>
</dbReference>
<evidence type="ECO:0000256" key="4">
    <source>
        <dbReference type="ARBA" id="ARBA00023180"/>
    </source>
</evidence>
<evidence type="ECO:0000256" key="1">
    <source>
        <dbReference type="ARBA" id="ARBA00022614"/>
    </source>
</evidence>
<comment type="caution">
    <text evidence="7">The sequence shown here is derived from an EMBL/GenBank/DDBJ whole genome shotgun (WGS) entry which is preliminary data.</text>
</comment>
<evidence type="ECO:0000256" key="2">
    <source>
        <dbReference type="ARBA" id="ARBA00022729"/>
    </source>
</evidence>
<keyword evidence="1" id="KW-0433">Leucine-rich repeat</keyword>
<reference evidence="7 8" key="1">
    <citation type="journal article" date="2021" name="Sci. Rep.">
        <title>Chromosome anchoring in Senegalese sole (Solea senegalensis) reveals sex-associated markers and genome rearrangements in flatfish.</title>
        <authorList>
            <person name="Guerrero-Cozar I."/>
            <person name="Gomez-Garrido J."/>
            <person name="Berbel C."/>
            <person name="Martinez-Blanch J.F."/>
            <person name="Alioto T."/>
            <person name="Claros M.G."/>
            <person name="Gagnaire P.A."/>
            <person name="Manchado M."/>
        </authorList>
    </citation>
    <scope>NUCLEOTIDE SEQUENCE [LARGE SCALE GENOMIC DNA]</scope>
    <source>
        <strain evidence="7">Sse05_10M</strain>
    </source>
</reference>
<dbReference type="PANTHER" id="PTHR45712:SF18">
    <property type="entry name" value="PODOCAN-LIKE PROTEIN 1"/>
    <property type="match status" value="1"/>
</dbReference>
<dbReference type="InterPro" id="IPR003591">
    <property type="entry name" value="Leu-rich_rpt_typical-subtyp"/>
</dbReference>
<feature type="region of interest" description="Disordered" evidence="5">
    <location>
        <begin position="507"/>
        <end position="603"/>
    </location>
</feature>
<evidence type="ECO:0000259" key="6">
    <source>
        <dbReference type="SMART" id="SM00013"/>
    </source>
</evidence>
<keyword evidence="3" id="KW-0677">Repeat</keyword>
<dbReference type="Pfam" id="PF13855">
    <property type="entry name" value="LRR_8"/>
    <property type="match status" value="4"/>
</dbReference>
<name>A0AAV6R097_SOLSE</name>
<feature type="domain" description="LRRNT" evidence="6">
    <location>
        <begin position="618"/>
        <end position="650"/>
    </location>
</feature>
<dbReference type="SMART" id="SM00369">
    <property type="entry name" value="LRR_TYP"/>
    <property type="match status" value="10"/>
</dbReference>
<dbReference type="Proteomes" id="UP000693946">
    <property type="component" value="Linkage Group LG3"/>
</dbReference>
<feature type="compositionally biased region" description="Polar residues" evidence="5">
    <location>
        <begin position="328"/>
        <end position="337"/>
    </location>
</feature>